<organism evidence="1">
    <name type="scientific">marine sediment metagenome</name>
    <dbReference type="NCBI Taxonomy" id="412755"/>
    <lineage>
        <taxon>unclassified sequences</taxon>
        <taxon>metagenomes</taxon>
        <taxon>ecological metagenomes</taxon>
    </lineage>
</organism>
<protein>
    <submittedName>
        <fullName evidence="1">Uncharacterized protein</fullName>
    </submittedName>
</protein>
<comment type="caution">
    <text evidence="1">The sequence shown here is derived from an EMBL/GenBank/DDBJ whole genome shotgun (WGS) entry which is preliminary data.</text>
</comment>
<accession>A0A0F9DBC1</accession>
<proteinExistence type="predicted"/>
<evidence type="ECO:0000313" key="1">
    <source>
        <dbReference type="EMBL" id="KKL58954.1"/>
    </source>
</evidence>
<name>A0A0F9DBC1_9ZZZZ</name>
<feature type="non-terminal residue" evidence="1">
    <location>
        <position position="34"/>
    </location>
</feature>
<dbReference type="EMBL" id="LAZR01029646">
    <property type="protein sequence ID" value="KKL58954.1"/>
    <property type="molecule type" value="Genomic_DNA"/>
</dbReference>
<reference evidence="1" key="1">
    <citation type="journal article" date="2015" name="Nature">
        <title>Complex archaea that bridge the gap between prokaryotes and eukaryotes.</title>
        <authorList>
            <person name="Spang A."/>
            <person name="Saw J.H."/>
            <person name="Jorgensen S.L."/>
            <person name="Zaremba-Niedzwiedzka K."/>
            <person name="Martijn J."/>
            <person name="Lind A.E."/>
            <person name="van Eijk R."/>
            <person name="Schleper C."/>
            <person name="Guy L."/>
            <person name="Ettema T.J."/>
        </authorList>
    </citation>
    <scope>NUCLEOTIDE SEQUENCE</scope>
</reference>
<dbReference type="AlphaFoldDB" id="A0A0F9DBC1"/>
<gene>
    <name evidence="1" type="ORF">LCGC14_2220180</name>
</gene>
<sequence length="34" mass="4138">MTPYRERKIIGRARLFFRKLFPRLGMIGVERLCL</sequence>